<dbReference type="InterPro" id="IPR001845">
    <property type="entry name" value="HTH_ArsR_DNA-bd_dom"/>
</dbReference>
<dbReference type="CDD" id="cd00090">
    <property type="entry name" value="HTH_ARSR"/>
    <property type="match status" value="1"/>
</dbReference>
<dbReference type="GO" id="GO:0003677">
    <property type="term" value="F:DNA binding"/>
    <property type="evidence" value="ECO:0007669"/>
    <property type="project" value="UniProtKB-KW"/>
</dbReference>
<reference evidence="6" key="1">
    <citation type="journal article" date="2013" name="Genome Announc.">
        <title>Genome Sequence of Halanaerobium saccharolyticum subsp. saccharolyticum Strain DSM 6643T, a Halophilic Hydrogen-Producing Bacterium.</title>
        <authorList>
            <person name="Kivisto A."/>
            <person name="Larjo A."/>
            <person name="Ciranna A."/>
            <person name="Santala V."/>
            <person name="Roos C."/>
            <person name="Karp M."/>
        </authorList>
    </citation>
    <scope>NUCLEOTIDE SEQUENCE [LARGE SCALE GENOMIC DNA]</scope>
    <source>
        <strain evidence="6">DSM 6643</strain>
    </source>
</reference>
<evidence type="ECO:0000256" key="1">
    <source>
        <dbReference type="ARBA" id="ARBA00023015"/>
    </source>
</evidence>
<sequence>MIIINNKDINKLSELFQLLAEKNRLKILFALEAEPLSVTEITKVTELSQPLVSFHLKALNEAGLIEKFRKSSFVFNKLSDKNLLFLIKSFINFSDGEFEKKENKSDSTFPFPPFCPPWK</sequence>
<dbReference type="NCBIfam" id="NF033788">
    <property type="entry name" value="HTH_metalloreg"/>
    <property type="match status" value="1"/>
</dbReference>
<evidence type="ECO:0000313" key="5">
    <source>
        <dbReference type="EMBL" id="CCU79851.1"/>
    </source>
</evidence>
<dbReference type="InParanoid" id="M5E0X5"/>
<dbReference type="PANTHER" id="PTHR33154">
    <property type="entry name" value="TRANSCRIPTIONAL REGULATOR, ARSR FAMILY"/>
    <property type="match status" value="1"/>
</dbReference>
<gene>
    <name evidence="5" type="ORF">HSACCH_01656</name>
</gene>
<feature type="domain" description="HTH arsR-type" evidence="4">
    <location>
        <begin position="4"/>
        <end position="98"/>
    </location>
</feature>
<protein>
    <submittedName>
        <fullName evidence="5">Regulatory protein, ArsR</fullName>
    </submittedName>
</protein>
<dbReference type="InterPro" id="IPR011991">
    <property type="entry name" value="ArsR-like_HTH"/>
</dbReference>
<dbReference type="PRINTS" id="PR00778">
    <property type="entry name" value="HTHARSR"/>
</dbReference>
<proteinExistence type="predicted"/>
<evidence type="ECO:0000256" key="3">
    <source>
        <dbReference type="ARBA" id="ARBA00023163"/>
    </source>
</evidence>
<comment type="caution">
    <text evidence="5">The sequence shown here is derived from an EMBL/GenBank/DDBJ whole genome shotgun (WGS) entry which is preliminary data.</text>
</comment>
<dbReference type="RefSeq" id="WP_005489165.1">
    <property type="nucleotide sequence ID" value="NZ_CAUI01000019.1"/>
</dbReference>
<dbReference type="InterPro" id="IPR051081">
    <property type="entry name" value="HTH_MetalResp_TranReg"/>
</dbReference>
<keyword evidence="6" id="KW-1185">Reference proteome</keyword>
<evidence type="ECO:0000256" key="2">
    <source>
        <dbReference type="ARBA" id="ARBA00023125"/>
    </source>
</evidence>
<name>M5E0X5_9FIRM</name>
<keyword evidence="1" id="KW-0805">Transcription regulation</keyword>
<dbReference type="SUPFAM" id="SSF46785">
    <property type="entry name" value="Winged helix' DNA-binding domain"/>
    <property type="match status" value="1"/>
</dbReference>
<dbReference type="GO" id="GO:0003700">
    <property type="term" value="F:DNA-binding transcription factor activity"/>
    <property type="evidence" value="ECO:0007669"/>
    <property type="project" value="InterPro"/>
</dbReference>
<keyword evidence="3" id="KW-0804">Transcription</keyword>
<dbReference type="InterPro" id="IPR036388">
    <property type="entry name" value="WH-like_DNA-bd_sf"/>
</dbReference>
<organism evidence="5 6">
    <name type="scientific">Halanaerobium saccharolyticum subsp. saccharolyticum DSM 6643</name>
    <dbReference type="NCBI Taxonomy" id="1293054"/>
    <lineage>
        <taxon>Bacteria</taxon>
        <taxon>Bacillati</taxon>
        <taxon>Bacillota</taxon>
        <taxon>Clostridia</taxon>
        <taxon>Halanaerobiales</taxon>
        <taxon>Halanaerobiaceae</taxon>
        <taxon>Halanaerobium</taxon>
    </lineage>
</organism>
<evidence type="ECO:0000313" key="6">
    <source>
        <dbReference type="Proteomes" id="UP000012063"/>
    </source>
</evidence>
<dbReference type="InterPro" id="IPR036390">
    <property type="entry name" value="WH_DNA-bd_sf"/>
</dbReference>
<evidence type="ECO:0000259" key="4">
    <source>
        <dbReference type="PROSITE" id="PS50987"/>
    </source>
</evidence>
<dbReference type="AlphaFoldDB" id="M5E0X5"/>
<accession>M5E0X5</accession>
<dbReference type="OrthoDB" id="9798835at2"/>
<dbReference type="STRING" id="1293054.HSACCH_01656"/>
<dbReference type="PANTHER" id="PTHR33154:SF35">
    <property type="entry name" value="TRANSCRIPTIONAL REGULATOR, ARSR FAMILY"/>
    <property type="match status" value="1"/>
</dbReference>
<dbReference type="Proteomes" id="UP000012063">
    <property type="component" value="Unassembled WGS sequence"/>
</dbReference>
<dbReference type="EMBL" id="CAUI01000019">
    <property type="protein sequence ID" value="CCU79851.1"/>
    <property type="molecule type" value="Genomic_DNA"/>
</dbReference>
<dbReference type="eggNOG" id="COG0640">
    <property type="taxonomic scope" value="Bacteria"/>
</dbReference>
<keyword evidence="2" id="KW-0238">DNA-binding</keyword>
<dbReference type="SMART" id="SM00418">
    <property type="entry name" value="HTH_ARSR"/>
    <property type="match status" value="1"/>
</dbReference>
<dbReference type="PROSITE" id="PS50987">
    <property type="entry name" value="HTH_ARSR_2"/>
    <property type="match status" value="1"/>
</dbReference>
<dbReference type="Pfam" id="PF01022">
    <property type="entry name" value="HTH_5"/>
    <property type="match status" value="1"/>
</dbReference>
<dbReference type="Gene3D" id="1.10.10.10">
    <property type="entry name" value="Winged helix-like DNA-binding domain superfamily/Winged helix DNA-binding domain"/>
    <property type="match status" value="1"/>
</dbReference>